<sequence length="516" mass="58361">MATFTSLPPEILLKVVSLLELHDVARIRQASKRLQEISQDRSVWDSLLAKLRLRFPVPPWFSSANTSSPSFSATDLEHAVLATYRVARAWPQPRPTPFKVQPRQGDMLLGLEMFLDRWLLVVYAEGSVYLWDTVSDQMAPPGASATNSRTKICGRLTDENENKLARWTSCAAQITDDGQKLIVLLNMRPTPKPYCRVYEVALKAHSSFKLLSIVRLSEPGIIRTISFHDNILLLSRGSAINLVDINAKPQRDIVVISPFSDDLEDMWNAAIEVRVFSRHVFVFKARSFEVHNMDTLLNTTQSEITTTPISQHLFQNTTFREIKVSRPTIAESDGEVLDIRFEVFAYDVLQGLFRYSVQFHLRPEQPPYFAVALPEIYPLTDQLASQYSRLLPDPDLLTPSPTPSNEARHAFRSVLNPSSRGFVSAYAIGSQGRRAVWVERVRGSTMREIHVWNRTDATEDLVIPSDPPREIERVPVFTIASPDLREDITRCALSESMGLIVLGNRAGELFFLDVDV</sequence>
<protein>
    <recommendedName>
        <fullName evidence="1">F-box domain-containing protein</fullName>
    </recommendedName>
</protein>
<dbReference type="AlphaFoldDB" id="A0AAD5YNJ7"/>
<proteinExistence type="predicted"/>
<dbReference type="Gene3D" id="1.20.1280.50">
    <property type="match status" value="1"/>
</dbReference>
<dbReference type="EMBL" id="JANIEX010000611">
    <property type="protein sequence ID" value="KAJ3564986.1"/>
    <property type="molecule type" value="Genomic_DNA"/>
</dbReference>
<evidence type="ECO:0000259" key="1">
    <source>
        <dbReference type="PROSITE" id="PS50181"/>
    </source>
</evidence>
<organism evidence="2 3">
    <name type="scientific">Leucocoprinus birnbaumii</name>
    <dbReference type="NCBI Taxonomy" id="56174"/>
    <lineage>
        <taxon>Eukaryota</taxon>
        <taxon>Fungi</taxon>
        <taxon>Dikarya</taxon>
        <taxon>Basidiomycota</taxon>
        <taxon>Agaricomycotina</taxon>
        <taxon>Agaricomycetes</taxon>
        <taxon>Agaricomycetidae</taxon>
        <taxon>Agaricales</taxon>
        <taxon>Agaricineae</taxon>
        <taxon>Agaricaceae</taxon>
        <taxon>Leucocoprinus</taxon>
    </lineage>
</organism>
<dbReference type="SMART" id="SM00256">
    <property type="entry name" value="FBOX"/>
    <property type="match status" value="1"/>
</dbReference>
<evidence type="ECO:0000313" key="3">
    <source>
        <dbReference type="Proteomes" id="UP001213000"/>
    </source>
</evidence>
<accession>A0AAD5YNJ7</accession>
<dbReference type="Pfam" id="PF12937">
    <property type="entry name" value="F-box-like"/>
    <property type="match status" value="1"/>
</dbReference>
<dbReference type="Proteomes" id="UP001213000">
    <property type="component" value="Unassembled WGS sequence"/>
</dbReference>
<name>A0AAD5YNJ7_9AGAR</name>
<dbReference type="SUPFAM" id="SSF81383">
    <property type="entry name" value="F-box domain"/>
    <property type="match status" value="1"/>
</dbReference>
<gene>
    <name evidence="2" type="ORF">NP233_g7932</name>
</gene>
<reference evidence="2" key="1">
    <citation type="submission" date="2022-07" db="EMBL/GenBank/DDBJ databases">
        <title>Genome Sequence of Leucocoprinus birnbaumii.</title>
        <authorList>
            <person name="Buettner E."/>
        </authorList>
    </citation>
    <scope>NUCLEOTIDE SEQUENCE</scope>
    <source>
        <strain evidence="2">VT141</strain>
    </source>
</reference>
<evidence type="ECO:0000313" key="2">
    <source>
        <dbReference type="EMBL" id="KAJ3564986.1"/>
    </source>
</evidence>
<keyword evidence="3" id="KW-1185">Reference proteome</keyword>
<dbReference type="InterPro" id="IPR001810">
    <property type="entry name" value="F-box_dom"/>
</dbReference>
<feature type="domain" description="F-box" evidence="1">
    <location>
        <begin position="1"/>
        <end position="47"/>
    </location>
</feature>
<dbReference type="InterPro" id="IPR036047">
    <property type="entry name" value="F-box-like_dom_sf"/>
</dbReference>
<comment type="caution">
    <text evidence="2">The sequence shown here is derived from an EMBL/GenBank/DDBJ whole genome shotgun (WGS) entry which is preliminary data.</text>
</comment>
<dbReference type="PROSITE" id="PS50181">
    <property type="entry name" value="FBOX"/>
    <property type="match status" value="1"/>
</dbReference>